<dbReference type="PROSITE" id="PS50104">
    <property type="entry name" value="TIR"/>
    <property type="match status" value="1"/>
</dbReference>
<feature type="compositionally biased region" description="Basic and acidic residues" evidence="1">
    <location>
        <begin position="277"/>
        <end position="286"/>
    </location>
</feature>
<reference evidence="3" key="1">
    <citation type="submission" date="2021-11" db="EMBL/GenBank/DDBJ databases">
        <title>Australian commercial rhizobial inoculants.</title>
        <authorList>
            <person name="Kohlmeier M.G."/>
            <person name="O'Hara G.W."/>
            <person name="Colombi E."/>
            <person name="Ramsay J.P."/>
            <person name="Terpolilli J."/>
        </authorList>
    </citation>
    <scope>NUCLEOTIDE SEQUENCE</scope>
    <source>
        <strain evidence="3">CC829</strain>
    </source>
</reference>
<dbReference type="Gene3D" id="3.40.50.10140">
    <property type="entry name" value="Toll/interleukin-1 receptor homology (TIR) domain"/>
    <property type="match status" value="1"/>
</dbReference>
<evidence type="ECO:0000313" key="3">
    <source>
        <dbReference type="EMBL" id="UFW87227.1"/>
    </source>
</evidence>
<dbReference type="RefSeq" id="WP_231143750.1">
    <property type="nucleotide sequence ID" value="NZ_CP088100.1"/>
</dbReference>
<gene>
    <name evidence="3" type="ORF">BjapCC829_01055</name>
</gene>
<accession>A0ABY3QMI7</accession>
<evidence type="ECO:0000259" key="2">
    <source>
        <dbReference type="PROSITE" id="PS50104"/>
    </source>
</evidence>
<dbReference type="EMBL" id="CP088100">
    <property type="protein sequence ID" value="UFW87227.1"/>
    <property type="molecule type" value="Genomic_DNA"/>
</dbReference>
<organism evidence="3 4">
    <name type="scientific">Bradyrhizobium barranii</name>
    <dbReference type="NCBI Taxonomy" id="2992140"/>
    <lineage>
        <taxon>Bacteria</taxon>
        <taxon>Pseudomonadati</taxon>
        <taxon>Pseudomonadota</taxon>
        <taxon>Alphaproteobacteria</taxon>
        <taxon>Hyphomicrobiales</taxon>
        <taxon>Nitrobacteraceae</taxon>
        <taxon>Bradyrhizobium</taxon>
    </lineage>
</organism>
<dbReference type="SUPFAM" id="SSF52200">
    <property type="entry name" value="Toll/Interleukin receptor TIR domain"/>
    <property type="match status" value="1"/>
</dbReference>
<proteinExistence type="predicted"/>
<evidence type="ECO:0000256" key="1">
    <source>
        <dbReference type="SAM" id="MobiDB-lite"/>
    </source>
</evidence>
<dbReference type="Pfam" id="PF13676">
    <property type="entry name" value="TIR_2"/>
    <property type="match status" value="1"/>
</dbReference>
<dbReference type="InterPro" id="IPR000157">
    <property type="entry name" value="TIR_dom"/>
</dbReference>
<keyword evidence="4" id="KW-1185">Reference proteome</keyword>
<feature type="domain" description="TIR" evidence="2">
    <location>
        <begin position="13"/>
        <end position="144"/>
    </location>
</feature>
<dbReference type="SMART" id="SM00255">
    <property type="entry name" value="TIR"/>
    <property type="match status" value="1"/>
</dbReference>
<evidence type="ECO:0000313" key="4">
    <source>
        <dbReference type="Proteomes" id="UP001430990"/>
    </source>
</evidence>
<dbReference type="Proteomes" id="UP001430990">
    <property type="component" value="Chromosome"/>
</dbReference>
<dbReference type="InterPro" id="IPR035897">
    <property type="entry name" value="Toll_tir_struct_dom_sf"/>
</dbReference>
<sequence>MALKRNAMMARSREFQVALSFAGEDRNIAEALAHLLESRGVSVFYDNFQTAALWGKNLYQHLQEVYRDKAEYCVVLVSKDYLRKSWTKHELEQAQARAFVESREYILPIRMDDTELPGINTTIGYVDLRKVTVTEVADLLLEKLGLPNARTIKPRRLEWDGTMVEYNAHSMAAHWPQMLEDAQYQTVSLVTTPRERIRYGDEEPVYDQKKKKIKLPRTCHDCGALQGQLHVSGCDMEECPACGGQAISCGCVQVPMTSEQLEAWTERDDTVDDDHLEPDSKTDELKPQGPPPDP</sequence>
<name>A0ABY3QMI7_9BRAD</name>
<feature type="region of interest" description="Disordered" evidence="1">
    <location>
        <begin position="262"/>
        <end position="294"/>
    </location>
</feature>
<protein>
    <submittedName>
        <fullName evidence="3">TIR domain-containing protein</fullName>
    </submittedName>
</protein>